<gene>
    <name evidence="4" type="ORF">ACFOSS_13300</name>
</gene>
<sequence length="119" mass="13444">MQWIDQQIIDQLGQDAGYEILPQLVTIFVEDSEQALLEMEKALSSQDAETLSLLAHTLKSVCATYGANQSHLEAKALEMACRQQRWDSIRQYLAALQYSVPQSSLSLQRFIAEQSMLSH</sequence>
<evidence type="ECO:0000313" key="4">
    <source>
        <dbReference type="EMBL" id="MFC3914436.1"/>
    </source>
</evidence>
<dbReference type="Gene3D" id="1.20.120.160">
    <property type="entry name" value="HPT domain"/>
    <property type="match status" value="1"/>
</dbReference>
<organism evidence="4 5">
    <name type="scientific">Pseudaeromonas sharmana</name>
    <dbReference type="NCBI Taxonomy" id="328412"/>
    <lineage>
        <taxon>Bacteria</taxon>
        <taxon>Pseudomonadati</taxon>
        <taxon>Pseudomonadota</taxon>
        <taxon>Gammaproteobacteria</taxon>
        <taxon>Aeromonadales</taxon>
        <taxon>Aeromonadaceae</taxon>
        <taxon>Pseudaeromonas</taxon>
    </lineage>
</organism>
<feature type="domain" description="HPt" evidence="3">
    <location>
        <begin position="17"/>
        <end position="110"/>
    </location>
</feature>
<evidence type="ECO:0000313" key="5">
    <source>
        <dbReference type="Proteomes" id="UP001595692"/>
    </source>
</evidence>
<keyword evidence="2" id="KW-0597">Phosphoprotein</keyword>
<comment type="caution">
    <text evidence="4">The sequence shown here is derived from an EMBL/GenBank/DDBJ whole genome shotgun (WGS) entry which is preliminary data.</text>
</comment>
<protein>
    <submittedName>
        <fullName evidence="4">Hpt domain-containing protein</fullName>
    </submittedName>
</protein>
<dbReference type="RefSeq" id="WP_377153302.1">
    <property type="nucleotide sequence ID" value="NZ_JBHSAF010000014.1"/>
</dbReference>
<evidence type="ECO:0000256" key="2">
    <source>
        <dbReference type="PROSITE-ProRule" id="PRU00110"/>
    </source>
</evidence>
<evidence type="ECO:0000256" key="1">
    <source>
        <dbReference type="ARBA" id="ARBA00023012"/>
    </source>
</evidence>
<dbReference type="PROSITE" id="PS50894">
    <property type="entry name" value="HPT"/>
    <property type="match status" value="1"/>
</dbReference>
<evidence type="ECO:0000259" key="3">
    <source>
        <dbReference type="PROSITE" id="PS50894"/>
    </source>
</evidence>
<reference evidence="5" key="1">
    <citation type="journal article" date="2019" name="Int. J. Syst. Evol. Microbiol.">
        <title>The Global Catalogue of Microorganisms (GCM) 10K type strain sequencing project: providing services to taxonomists for standard genome sequencing and annotation.</title>
        <authorList>
            <consortium name="The Broad Institute Genomics Platform"/>
            <consortium name="The Broad Institute Genome Sequencing Center for Infectious Disease"/>
            <person name="Wu L."/>
            <person name="Ma J."/>
        </authorList>
    </citation>
    <scope>NUCLEOTIDE SEQUENCE [LARGE SCALE GENOMIC DNA]</scope>
    <source>
        <strain evidence="5">CCUG 54939</strain>
    </source>
</reference>
<dbReference type="SUPFAM" id="SSF47226">
    <property type="entry name" value="Histidine-containing phosphotransfer domain, HPT domain"/>
    <property type="match status" value="1"/>
</dbReference>
<dbReference type="InterPro" id="IPR008207">
    <property type="entry name" value="Sig_transdc_His_kin_Hpt_dom"/>
</dbReference>
<accession>A0ABV8CRM4</accession>
<proteinExistence type="predicted"/>
<dbReference type="Proteomes" id="UP001595692">
    <property type="component" value="Unassembled WGS sequence"/>
</dbReference>
<keyword evidence="1" id="KW-0902">Two-component regulatory system</keyword>
<dbReference type="EMBL" id="JBHSAF010000014">
    <property type="protein sequence ID" value="MFC3914436.1"/>
    <property type="molecule type" value="Genomic_DNA"/>
</dbReference>
<name>A0ABV8CRM4_9GAMM</name>
<keyword evidence="5" id="KW-1185">Reference proteome</keyword>
<dbReference type="InterPro" id="IPR036641">
    <property type="entry name" value="HPT_dom_sf"/>
</dbReference>
<feature type="modified residue" description="Phosphohistidine" evidence="2">
    <location>
        <position position="56"/>
    </location>
</feature>
<dbReference type="Pfam" id="PF01627">
    <property type="entry name" value="Hpt"/>
    <property type="match status" value="1"/>
</dbReference>